<evidence type="ECO:0008006" key="4">
    <source>
        <dbReference type="Google" id="ProtNLM"/>
    </source>
</evidence>
<sequence length="172" mass="18340">MTAMATASSLPQRNPTNLTSPQHVRGFLVHSDGTIQGPSGKTLKPAEVSGYLRVARCIPGGGIRWEGVKRLVCEGYHGPAPEGKPYVAVLNENNADVRAENVCWASLAEIAARRRPVQARQGQGNPSAKLTAAQVRSIRSSPGTNRDLSIKFGVSDATISRVRAGITWRSVA</sequence>
<dbReference type="Gene3D" id="3.90.75.20">
    <property type="match status" value="1"/>
</dbReference>
<evidence type="ECO:0000256" key="1">
    <source>
        <dbReference type="SAM" id="MobiDB-lite"/>
    </source>
</evidence>
<organism evidence="2 3">
    <name type="scientific">Mycobacterium syngnathidarum</name>
    <dbReference type="NCBI Taxonomy" id="1908205"/>
    <lineage>
        <taxon>Bacteria</taxon>
        <taxon>Bacillati</taxon>
        <taxon>Actinomycetota</taxon>
        <taxon>Actinomycetes</taxon>
        <taxon>Mycobacteriales</taxon>
        <taxon>Mycobacteriaceae</taxon>
        <taxon>Mycobacterium</taxon>
    </lineage>
</organism>
<protein>
    <recommendedName>
        <fullName evidence="4">HNH endonuclease</fullName>
    </recommendedName>
</protein>
<reference evidence="2 3" key="1">
    <citation type="submission" date="2016-10" db="EMBL/GenBank/DDBJ databases">
        <title>Evaluation of Human, Animal and Environmental Mycobacterium chelonae Isolates by Core Genome Phylogenomic Analysis, Targeted Gene Comparison, and Anti-microbial Susceptibility Patterns: A Tale of Mistaken Identities.</title>
        <authorList>
            <person name="Fogelson S.B."/>
            <person name="Camus A.C."/>
            <person name="Lorenz W."/>
            <person name="Vasireddy R."/>
            <person name="Vasireddy S."/>
            <person name="Smith T."/>
            <person name="Brown-Elliott B.A."/>
            <person name="Wallace R.J.Jr."/>
            <person name="Hasan N.A."/>
            <person name="Reischl U."/>
            <person name="Sanchez S."/>
        </authorList>
    </citation>
    <scope>NUCLEOTIDE SEQUENCE [LARGE SCALE GENOMIC DNA]</scope>
    <source>
        <strain evidence="2 3">24999</strain>
    </source>
</reference>
<dbReference type="Proteomes" id="UP000179636">
    <property type="component" value="Unassembled WGS sequence"/>
</dbReference>
<dbReference type="EMBL" id="MLHV01000016">
    <property type="protein sequence ID" value="OHT97091.1"/>
    <property type="molecule type" value="Genomic_DNA"/>
</dbReference>
<evidence type="ECO:0000313" key="2">
    <source>
        <dbReference type="EMBL" id="OHT97091.1"/>
    </source>
</evidence>
<name>A0A1S1JZ57_9MYCO</name>
<gene>
    <name evidence="2" type="ORF">BKG61_17515</name>
</gene>
<evidence type="ECO:0000313" key="3">
    <source>
        <dbReference type="Proteomes" id="UP000179636"/>
    </source>
</evidence>
<feature type="region of interest" description="Disordered" evidence="1">
    <location>
        <begin position="117"/>
        <end position="142"/>
    </location>
</feature>
<proteinExistence type="predicted"/>
<accession>A0A1S1JZ57</accession>
<feature type="region of interest" description="Disordered" evidence="1">
    <location>
        <begin position="1"/>
        <end position="21"/>
    </location>
</feature>
<keyword evidence="3" id="KW-1185">Reference proteome</keyword>
<dbReference type="AlphaFoldDB" id="A0A1S1JZ57"/>
<comment type="caution">
    <text evidence="2">The sequence shown here is derived from an EMBL/GenBank/DDBJ whole genome shotgun (WGS) entry which is preliminary data.</text>
</comment>